<dbReference type="Pfam" id="PF00400">
    <property type="entry name" value="WD40"/>
    <property type="match status" value="1"/>
</dbReference>
<keyword evidence="6" id="KW-0238">DNA-binding</keyword>
<comment type="function">
    <text evidence="6">DNA-binding protein that binds to both single- and double-stranded DNA. Binds preferentially to UV-damaged DNA. May be involved in DNA-metabolic processes.</text>
</comment>
<dbReference type="GO" id="GO:0005634">
    <property type="term" value="C:nucleus"/>
    <property type="evidence" value="ECO:0007669"/>
    <property type="project" value="TreeGrafter"/>
</dbReference>
<accession>A0A075AU05</accession>
<reference evidence="7 8" key="1">
    <citation type="journal article" date="2013" name="Curr. Biol.">
        <title>Shared signatures of parasitism and phylogenomics unite Cryptomycota and microsporidia.</title>
        <authorList>
            <person name="James T.Y."/>
            <person name="Pelin A."/>
            <person name="Bonen L."/>
            <person name="Ahrendt S."/>
            <person name="Sain D."/>
            <person name="Corradi N."/>
            <person name="Stajich J.E."/>
        </authorList>
    </citation>
    <scope>NUCLEOTIDE SEQUENCE [LARGE SCALE GENOMIC DNA]</scope>
    <source>
        <strain evidence="7 8">CSF55</strain>
    </source>
</reference>
<dbReference type="OrthoDB" id="9890280at2759"/>
<organism evidence="7 8">
    <name type="scientific">Rozella allomycis (strain CSF55)</name>
    <dbReference type="NCBI Taxonomy" id="988480"/>
    <lineage>
        <taxon>Eukaryota</taxon>
        <taxon>Fungi</taxon>
        <taxon>Fungi incertae sedis</taxon>
        <taxon>Cryptomycota</taxon>
        <taxon>Cryptomycota incertae sedis</taxon>
        <taxon>Rozella</taxon>
    </lineage>
</organism>
<dbReference type="InterPro" id="IPR001680">
    <property type="entry name" value="WD40_rpt"/>
</dbReference>
<dbReference type="GO" id="GO:0003677">
    <property type="term" value="F:DNA binding"/>
    <property type="evidence" value="ECO:0007669"/>
    <property type="project" value="UniProtKB-UniRule"/>
</dbReference>
<dbReference type="STRING" id="988480.A0A075AU05"/>
<name>A0A075AU05_ROZAC</name>
<evidence type="ECO:0000256" key="6">
    <source>
        <dbReference type="RuleBase" id="RU365004"/>
    </source>
</evidence>
<proteinExistence type="inferred from homology"/>
<dbReference type="InterPro" id="IPR036322">
    <property type="entry name" value="WD40_repeat_dom_sf"/>
</dbReference>
<dbReference type="HOGENOM" id="CLU_017019_2_0_1"/>
<protein>
    <recommendedName>
        <fullName evidence="2 6">DNA damage-binding protein CMR1</fullName>
    </recommendedName>
</protein>
<dbReference type="GO" id="GO:0006974">
    <property type="term" value="P:DNA damage response"/>
    <property type="evidence" value="ECO:0007669"/>
    <property type="project" value="UniProtKB-KW"/>
</dbReference>
<dbReference type="InterPro" id="IPR015943">
    <property type="entry name" value="WD40/YVTN_repeat-like_dom_sf"/>
</dbReference>
<gene>
    <name evidence="7" type="ORF">O9G_002386</name>
</gene>
<keyword evidence="4" id="KW-0677">Repeat</keyword>
<dbReference type="PROSITE" id="PS50294">
    <property type="entry name" value="WD_REPEATS_REGION"/>
    <property type="match status" value="1"/>
</dbReference>
<evidence type="ECO:0000313" key="7">
    <source>
        <dbReference type="EMBL" id="EPZ33748.1"/>
    </source>
</evidence>
<dbReference type="EMBL" id="KE561045">
    <property type="protein sequence ID" value="EPZ33748.1"/>
    <property type="molecule type" value="Genomic_DNA"/>
</dbReference>
<dbReference type="Gene3D" id="2.130.10.10">
    <property type="entry name" value="YVTN repeat-like/Quinoprotein amine dehydrogenase"/>
    <property type="match status" value="1"/>
</dbReference>
<keyword evidence="3 5" id="KW-0853">WD repeat</keyword>
<dbReference type="AlphaFoldDB" id="A0A075AU05"/>
<evidence type="ECO:0000313" key="8">
    <source>
        <dbReference type="Proteomes" id="UP000030755"/>
    </source>
</evidence>
<sequence>MGLSEYEKKRQENLKRNQEVLAALKIPVLESIKPEAPAKKRVKSEVQVVGPLRYSRRQRNQKADFSHIDFNNKSSNDKESLDLLESLKNIKKELTGEKNEGKIEASEVDFKEISSKLPKEYSIIPRTTHYSSISAWTEKIGINPYNYAKVTPSRVMSMAFHPNPESPIIFCGDRYGNVGIFNVNEYFNENDGKETKDLNRQSGVTLFKPHKDTISLVRMMELYKNTTLRVKKWRKFSITWMDFSFESHDLVGFATKDGRVGFTDLRAKTDNTSFYQLHERKVGCISFNPTDTNIFATSSLDASVALWDFRNLKTDVELNEKILSIQSRRSVTSAFFCPFNGNLLLTTSYDDSIKLYTSILNNRDFNIEPKAIIEHNNQTGRWITPFRATWAPSSYEDKEPWFYVGNMNKNLDIFSGEDGSLISSVNSDVMSAQPAVNILHPTNSWMASGTGSGKVALWKDLD</sequence>
<dbReference type="PANTHER" id="PTHR14773">
    <property type="entry name" value="WD REPEAT-CONTAINING PROTEIN 76"/>
    <property type="match status" value="1"/>
</dbReference>
<evidence type="ECO:0000256" key="2">
    <source>
        <dbReference type="ARBA" id="ARBA00021132"/>
    </source>
</evidence>
<feature type="repeat" description="WD" evidence="5">
    <location>
        <begin position="275"/>
        <end position="317"/>
    </location>
</feature>
<dbReference type="GO" id="GO:2000001">
    <property type="term" value="P:regulation of DNA damage checkpoint"/>
    <property type="evidence" value="ECO:0007669"/>
    <property type="project" value="TreeGrafter"/>
</dbReference>
<dbReference type="PANTHER" id="PTHR14773:SF0">
    <property type="entry name" value="WD REPEAT-CONTAINING PROTEIN 76"/>
    <property type="match status" value="1"/>
</dbReference>
<evidence type="ECO:0000256" key="4">
    <source>
        <dbReference type="ARBA" id="ARBA00022737"/>
    </source>
</evidence>
<dbReference type="PROSITE" id="PS50082">
    <property type="entry name" value="WD_REPEATS_2"/>
    <property type="match status" value="1"/>
</dbReference>
<evidence type="ECO:0000256" key="1">
    <source>
        <dbReference type="ARBA" id="ARBA00005434"/>
    </source>
</evidence>
<dbReference type="Proteomes" id="UP000030755">
    <property type="component" value="Unassembled WGS sequence"/>
</dbReference>
<dbReference type="SUPFAM" id="SSF50978">
    <property type="entry name" value="WD40 repeat-like"/>
    <property type="match status" value="1"/>
</dbReference>
<evidence type="ECO:0000256" key="5">
    <source>
        <dbReference type="PROSITE-ProRule" id="PRU00221"/>
    </source>
</evidence>
<dbReference type="SMART" id="SM00320">
    <property type="entry name" value="WD40"/>
    <property type="match status" value="4"/>
</dbReference>
<evidence type="ECO:0000256" key="3">
    <source>
        <dbReference type="ARBA" id="ARBA00022574"/>
    </source>
</evidence>
<keyword evidence="8" id="KW-1185">Reference proteome</keyword>
<dbReference type="InterPro" id="IPR050853">
    <property type="entry name" value="WD_repeat_DNA-damage-binding"/>
</dbReference>
<keyword evidence="6" id="KW-0227">DNA damage</keyword>
<comment type="similarity">
    <text evidence="1 6">Belongs to the WD repeat DDB2/WDR76 family.</text>
</comment>